<organism evidence="3">
    <name type="scientific">Schistocephalus solidus</name>
    <name type="common">Tapeworm</name>
    <dbReference type="NCBI Taxonomy" id="70667"/>
    <lineage>
        <taxon>Eukaryota</taxon>
        <taxon>Metazoa</taxon>
        <taxon>Spiralia</taxon>
        <taxon>Lophotrochozoa</taxon>
        <taxon>Platyhelminthes</taxon>
        <taxon>Cestoda</taxon>
        <taxon>Eucestoda</taxon>
        <taxon>Diphyllobothriidea</taxon>
        <taxon>Diphyllobothriidae</taxon>
        <taxon>Schistocephalus</taxon>
    </lineage>
</organism>
<dbReference type="EMBL" id="UYSU01034468">
    <property type="protein sequence ID" value="VDL94482.1"/>
    <property type="molecule type" value="Genomic_DNA"/>
</dbReference>
<reference evidence="1 2" key="2">
    <citation type="submission" date="2018-11" db="EMBL/GenBank/DDBJ databases">
        <authorList>
            <consortium name="Pathogen Informatics"/>
        </authorList>
    </citation>
    <scope>NUCLEOTIDE SEQUENCE [LARGE SCALE GENOMIC DNA]</scope>
    <source>
        <strain evidence="1 2">NST_G2</strain>
    </source>
</reference>
<name>A0A183SV49_SCHSO</name>
<gene>
    <name evidence="1" type="ORF">SSLN_LOCUS8097</name>
</gene>
<evidence type="ECO:0000313" key="3">
    <source>
        <dbReference type="WBParaSite" id="SSLN_0000840701-mRNA-1"/>
    </source>
</evidence>
<evidence type="ECO:0000313" key="2">
    <source>
        <dbReference type="Proteomes" id="UP000275846"/>
    </source>
</evidence>
<dbReference type="WBParaSite" id="SSLN_0000840701-mRNA-1">
    <property type="protein sequence ID" value="SSLN_0000840701-mRNA-1"/>
    <property type="gene ID" value="SSLN_0000840701"/>
</dbReference>
<dbReference type="Proteomes" id="UP000275846">
    <property type="component" value="Unassembled WGS sequence"/>
</dbReference>
<protein>
    <submittedName>
        <fullName evidence="3">RNase H domain-containing protein</fullName>
    </submittedName>
</protein>
<evidence type="ECO:0000313" key="1">
    <source>
        <dbReference type="EMBL" id="VDL94482.1"/>
    </source>
</evidence>
<sequence length="115" mass="12857">MDYIFQFTSNIHHIGWSRNEVADALSWSSIAHLQLFPEIDFMEMTAEERRVGSTCNGSVSGLQLQDRPLNTGNSTILCKFSSPSHRLFVPSSVRPTVLPSLHNLFHPGSRAAEKT</sequence>
<reference evidence="3" key="1">
    <citation type="submission" date="2016-06" db="UniProtKB">
        <authorList>
            <consortium name="WormBaseParasite"/>
        </authorList>
    </citation>
    <scope>IDENTIFICATION</scope>
</reference>
<proteinExistence type="predicted"/>
<dbReference type="AlphaFoldDB" id="A0A183SV49"/>
<keyword evidence="2" id="KW-1185">Reference proteome</keyword>
<accession>A0A183SV49</accession>